<evidence type="ECO:0008006" key="3">
    <source>
        <dbReference type="Google" id="ProtNLM"/>
    </source>
</evidence>
<proteinExistence type="predicted"/>
<feature type="compositionally biased region" description="Polar residues" evidence="1">
    <location>
        <begin position="1"/>
        <end position="12"/>
    </location>
</feature>
<reference evidence="2" key="1">
    <citation type="submission" date="2019-08" db="EMBL/GenBank/DDBJ databases">
        <authorList>
            <person name="Kucharzyk K."/>
            <person name="Murdoch R.W."/>
            <person name="Higgins S."/>
            <person name="Loffler F."/>
        </authorList>
    </citation>
    <scope>NUCLEOTIDE SEQUENCE</scope>
</reference>
<organism evidence="2">
    <name type="scientific">bioreactor metagenome</name>
    <dbReference type="NCBI Taxonomy" id="1076179"/>
    <lineage>
        <taxon>unclassified sequences</taxon>
        <taxon>metagenomes</taxon>
        <taxon>ecological metagenomes</taxon>
    </lineage>
</organism>
<protein>
    <recommendedName>
        <fullName evidence="3">DUF3800 domain-containing protein</fullName>
    </recommendedName>
</protein>
<sequence>MRTCTSGGSSARISDGRCRGGHLSRKRNKDFIGKAVGSKTAMGGKKSRVLLYRGHQPTKFEMAAKRLSRNPVIVIDETGSMASLESDKDDKRKSFTVVGTLVSDSARFKETRKKFPDVYGEAKYSNTTLLEGEPIFEDLSVQDFVFSEIHRSRRNECFQTKKKRVNAYKEMVSRMMEIHDPGTPHNIIIDSPPVDAVDDLVKVCKERLDKGSDIEWFEVRPSVEDHILQVHDFVTGAVGDNIEGVSGKEKLYRMIEDKKKAL</sequence>
<comment type="caution">
    <text evidence="2">The sequence shown here is derived from an EMBL/GenBank/DDBJ whole genome shotgun (WGS) entry which is preliminary data.</text>
</comment>
<gene>
    <name evidence="2" type="ORF">SDC9_103465</name>
</gene>
<accession>A0A645AUX2</accession>
<evidence type="ECO:0000256" key="1">
    <source>
        <dbReference type="SAM" id="MobiDB-lite"/>
    </source>
</evidence>
<dbReference type="AlphaFoldDB" id="A0A645AUX2"/>
<name>A0A645AUX2_9ZZZZ</name>
<dbReference type="EMBL" id="VSSQ01015866">
    <property type="protein sequence ID" value="MPM56656.1"/>
    <property type="molecule type" value="Genomic_DNA"/>
</dbReference>
<feature type="region of interest" description="Disordered" evidence="1">
    <location>
        <begin position="1"/>
        <end position="24"/>
    </location>
</feature>
<evidence type="ECO:0000313" key="2">
    <source>
        <dbReference type="EMBL" id="MPM56656.1"/>
    </source>
</evidence>